<proteinExistence type="predicted"/>
<dbReference type="EMBL" id="JANAVB010044814">
    <property type="protein sequence ID" value="KAJ6791038.1"/>
    <property type="molecule type" value="Genomic_DNA"/>
</dbReference>
<gene>
    <name evidence="1" type="ORF">M6B38_246975</name>
</gene>
<sequence>MLDEEKELRRCPARRSRSVQRCGLVVTNSCEGWWCSAGAGQRGERTVERESDCVYCVCVRIIGNCVHL</sequence>
<evidence type="ECO:0000313" key="2">
    <source>
        <dbReference type="Proteomes" id="UP001140949"/>
    </source>
</evidence>
<reference evidence="1" key="2">
    <citation type="submission" date="2023-04" db="EMBL/GenBank/DDBJ databases">
        <authorList>
            <person name="Bruccoleri R.E."/>
            <person name="Oakeley E.J."/>
            <person name="Faust A.-M."/>
            <person name="Dessus-Babus S."/>
            <person name="Altorfer M."/>
            <person name="Burckhardt D."/>
            <person name="Oertli M."/>
            <person name="Naumann U."/>
            <person name="Petersen F."/>
            <person name="Wong J."/>
        </authorList>
    </citation>
    <scope>NUCLEOTIDE SEQUENCE</scope>
    <source>
        <strain evidence="1">GSM-AAB239-AS_SAM_17_03QT</strain>
        <tissue evidence="1">Leaf</tissue>
    </source>
</reference>
<dbReference type="AlphaFoldDB" id="A0AAX6DH10"/>
<keyword evidence="2" id="KW-1185">Reference proteome</keyword>
<comment type="caution">
    <text evidence="1">The sequence shown here is derived from an EMBL/GenBank/DDBJ whole genome shotgun (WGS) entry which is preliminary data.</text>
</comment>
<evidence type="ECO:0000313" key="1">
    <source>
        <dbReference type="EMBL" id="KAJ6791038.1"/>
    </source>
</evidence>
<protein>
    <submittedName>
        <fullName evidence="1">Uncharacterized protein</fullName>
    </submittedName>
</protein>
<organism evidence="1 2">
    <name type="scientific">Iris pallida</name>
    <name type="common">Sweet iris</name>
    <dbReference type="NCBI Taxonomy" id="29817"/>
    <lineage>
        <taxon>Eukaryota</taxon>
        <taxon>Viridiplantae</taxon>
        <taxon>Streptophyta</taxon>
        <taxon>Embryophyta</taxon>
        <taxon>Tracheophyta</taxon>
        <taxon>Spermatophyta</taxon>
        <taxon>Magnoliopsida</taxon>
        <taxon>Liliopsida</taxon>
        <taxon>Asparagales</taxon>
        <taxon>Iridaceae</taxon>
        <taxon>Iridoideae</taxon>
        <taxon>Irideae</taxon>
        <taxon>Iris</taxon>
    </lineage>
</organism>
<dbReference type="Proteomes" id="UP001140949">
    <property type="component" value="Unassembled WGS sequence"/>
</dbReference>
<name>A0AAX6DH10_IRIPA</name>
<accession>A0AAX6DH10</accession>
<reference evidence="1" key="1">
    <citation type="journal article" date="2023" name="GigaByte">
        <title>Genome assembly of the bearded iris, Iris pallida Lam.</title>
        <authorList>
            <person name="Bruccoleri R.E."/>
            <person name="Oakeley E.J."/>
            <person name="Faust A.M.E."/>
            <person name="Altorfer M."/>
            <person name="Dessus-Babus S."/>
            <person name="Burckhardt D."/>
            <person name="Oertli M."/>
            <person name="Naumann U."/>
            <person name="Petersen F."/>
            <person name="Wong J."/>
        </authorList>
    </citation>
    <scope>NUCLEOTIDE SEQUENCE</scope>
    <source>
        <strain evidence="1">GSM-AAB239-AS_SAM_17_03QT</strain>
    </source>
</reference>